<comment type="similarity">
    <text evidence="2">Belongs to the NRAMP (TC 2.A.55) family.</text>
</comment>
<feature type="transmembrane region" description="Helical" evidence="7">
    <location>
        <begin position="714"/>
        <end position="739"/>
    </location>
</feature>
<feature type="transmembrane region" description="Helical" evidence="7">
    <location>
        <begin position="14"/>
        <end position="37"/>
    </location>
</feature>
<feature type="transmembrane region" description="Helical" evidence="7">
    <location>
        <begin position="94"/>
        <end position="121"/>
    </location>
</feature>
<evidence type="ECO:0000313" key="8">
    <source>
        <dbReference type="EMBL" id="KAG6485999.1"/>
    </source>
</evidence>
<comment type="caution">
    <text evidence="8">The sequence shown here is derived from an EMBL/GenBank/DDBJ whole genome shotgun (WGS) entry which is preliminary data.</text>
</comment>
<dbReference type="GO" id="GO:0005384">
    <property type="term" value="F:manganese ion transmembrane transporter activity"/>
    <property type="evidence" value="ECO:0007669"/>
    <property type="project" value="TreeGrafter"/>
</dbReference>
<keyword evidence="5 7" id="KW-0472">Membrane</keyword>
<dbReference type="PANTHER" id="PTHR11706:SF75">
    <property type="entry name" value="ETHYLENE-INSENSITIVE PROTEIN 2"/>
    <property type="match status" value="1"/>
</dbReference>
<evidence type="ECO:0000256" key="1">
    <source>
        <dbReference type="ARBA" id="ARBA00004141"/>
    </source>
</evidence>
<organism evidence="8 9">
    <name type="scientific">Zingiber officinale</name>
    <name type="common">Ginger</name>
    <name type="synonym">Amomum zingiber</name>
    <dbReference type="NCBI Taxonomy" id="94328"/>
    <lineage>
        <taxon>Eukaryota</taxon>
        <taxon>Viridiplantae</taxon>
        <taxon>Streptophyta</taxon>
        <taxon>Embryophyta</taxon>
        <taxon>Tracheophyta</taxon>
        <taxon>Spermatophyta</taxon>
        <taxon>Magnoliopsida</taxon>
        <taxon>Liliopsida</taxon>
        <taxon>Zingiberales</taxon>
        <taxon>Zingiberaceae</taxon>
        <taxon>Zingiber</taxon>
    </lineage>
</organism>
<feature type="transmembrane region" description="Helical" evidence="7">
    <location>
        <begin position="200"/>
        <end position="219"/>
    </location>
</feature>
<feature type="transmembrane region" description="Helical" evidence="7">
    <location>
        <begin position="291"/>
        <end position="314"/>
    </location>
</feature>
<evidence type="ECO:0000313" key="9">
    <source>
        <dbReference type="Proteomes" id="UP000734854"/>
    </source>
</evidence>
<feature type="transmembrane region" description="Helical" evidence="7">
    <location>
        <begin position="517"/>
        <end position="538"/>
    </location>
</feature>
<evidence type="ECO:0000256" key="5">
    <source>
        <dbReference type="ARBA" id="ARBA00023136"/>
    </source>
</evidence>
<proteinExistence type="inferred from homology"/>
<feature type="region of interest" description="Disordered" evidence="6">
    <location>
        <begin position="1130"/>
        <end position="1152"/>
    </location>
</feature>
<feature type="transmembrane region" description="Helical" evidence="7">
    <location>
        <begin position="404"/>
        <end position="426"/>
    </location>
</feature>
<reference evidence="8 9" key="1">
    <citation type="submission" date="2020-08" db="EMBL/GenBank/DDBJ databases">
        <title>Plant Genome Project.</title>
        <authorList>
            <person name="Zhang R.-G."/>
        </authorList>
    </citation>
    <scope>NUCLEOTIDE SEQUENCE [LARGE SCALE GENOMIC DNA]</scope>
    <source>
        <tissue evidence="8">Rhizome</tissue>
    </source>
</reference>
<feature type="transmembrane region" description="Helical" evidence="7">
    <location>
        <begin position="334"/>
        <end position="359"/>
    </location>
</feature>
<feature type="transmembrane region" description="Helical" evidence="7">
    <location>
        <begin position="477"/>
        <end position="496"/>
    </location>
</feature>
<feature type="transmembrane region" description="Helical" evidence="7">
    <location>
        <begin position="570"/>
        <end position="589"/>
    </location>
</feature>
<evidence type="ECO:0008006" key="10">
    <source>
        <dbReference type="Google" id="ProtNLM"/>
    </source>
</evidence>
<feature type="transmembrane region" description="Helical" evidence="7">
    <location>
        <begin position="161"/>
        <end position="180"/>
    </location>
</feature>
<evidence type="ECO:0000256" key="6">
    <source>
        <dbReference type="SAM" id="MobiDB-lite"/>
    </source>
</evidence>
<feature type="transmembrane region" description="Helical" evidence="7">
    <location>
        <begin position="438"/>
        <end position="457"/>
    </location>
</feature>
<dbReference type="PANTHER" id="PTHR11706">
    <property type="entry name" value="SOLUTE CARRIER PROTEIN FAMILY 11 MEMBER"/>
    <property type="match status" value="1"/>
</dbReference>
<feature type="transmembrane region" description="Helical" evidence="7">
    <location>
        <begin position="57"/>
        <end position="82"/>
    </location>
</feature>
<dbReference type="InterPro" id="IPR001046">
    <property type="entry name" value="NRAMP_fam"/>
</dbReference>
<feature type="transmembrane region" description="Helical" evidence="7">
    <location>
        <begin position="637"/>
        <end position="660"/>
    </location>
</feature>
<gene>
    <name evidence="8" type="ORF">ZIOFF_054569</name>
</gene>
<accession>A0A8J5F9V4</accession>
<evidence type="ECO:0000256" key="4">
    <source>
        <dbReference type="ARBA" id="ARBA00022989"/>
    </source>
</evidence>
<name>A0A8J5F9V4_ZINOF</name>
<evidence type="ECO:0000256" key="3">
    <source>
        <dbReference type="ARBA" id="ARBA00022692"/>
    </source>
</evidence>
<feature type="compositionally biased region" description="Polar residues" evidence="6">
    <location>
        <begin position="1159"/>
        <end position="1177"/>
    </location>
</feature>
<protein>
    <recommendedName>
        <fullName evidence="10">Ethylene-insensitive protein 2</fullName>
    </recommendedName>
</protein>
<dbReference type="PRINTS" id="PR00447">
    <property type="entry name" value="NATRESASSCMP"/>
</dbReference>
<dbReference type="Pfam" id="PF01566">
    <property type="entry name" value="Nramp"/>
    <property type="match status" value="2"/>
</dbReference>
<evidence type="ECO:0000256" key="2">
    <source>
        <dbReference type="ARBA" id="ARBA00009965"/>
    </source>
</evidence>
<feature type="region of interest" description="Disordered" evidence="6">
    <location>
        <begin position="1158"/>
        <end position="1177"/>
    </location>
</feature>
<dbReference type="GO" id="GO:0005886">
    <property type="term" value="C:plasma membrane"/>
    <property type="evidence" value="ECO:0007669"/>
    <property type="project" value="TreeGrafter"/>
</dbReference>
<keyword evidence="4 7" id="KW-1133">Transmembrane helix</keyword>
<sequence>MGILGPSHGQRNKLFIIIMSMASFPALGPAFVISMGYVDLGKWLAAVDGGVRFGNDLMLLVLFFNFTAILCQYLATCVGIVTEKNLAEICRDEYSGTTCMILGVQAELSLIISDLTMILGVAQGFNLLFGVDLFACAWSAAAGSIILPLLTHPLNDRKAGLMCEIISGMALVFYVLGVLISQPEIPLAKNIMFPKLSGESAYSLMALLGANIMVHNFYVHSSVVQLFPLSLCFLLGEIKSSRKGFFFMLAPAPEVEVSGEARCGGTIGRSPAAEVAGMGILGPSHGQRNKLFIIIMSMASFPALGPAFVISMGYVDLGKWLAAVDGGVRFGNDLMLLVLFFNFTAILCQYLATCVGIVTEKNLAEICRDEYSGTTCMILGVQAELSLIISDLTMILGVAQGFNLLFGVDLFACAWSAAAGSIILPLLTHPLNDRKAGLMCEIISGMALVFYVLGVLISQPEIPLAKNIMFPKLSGESAYSLMALLGANIMVHNFYVHSSVVQQQQKRFLNVPVGALLHEHFFGIMFIFTGISLVNYVLMNSAASVFGSTDIDLNFHDVCLLMDQIFRIPIAPIAVLLLLFSSQIGALAWNTDGPQILHYSFGANVSVWVRRLLLKTSSVIPALCCAKIGGTEGIYKFLIFCQVIQAMLLPSSAIPLFRVASSRSIMGEYKMAWYLDIMSLLAFLLMLASNIFFINEMLFGNSISINSLKENTRFGGTITYAAILLVACASILFTLYLAATPLKSASDFPDLGTLVSLKDELPEETEDTTSIRDEIKATENQLSLEPLAENTLQYTDISFSESILEQSDAAMDSDNDPCQIIDSTAASNTTFDSDHDCHQHIHFSGSSNTFIAPIFQPEVSKSIDVEDLESVSGTSTNTLLDTAIKEKHEFETDKEDLALEVAIATVMEKDETLDTKDSVGELLVPISESLPHLTSEDSECCNAATVKISEESTGSVNLSKLSGLGRATRRQFAAILDEFWGQFFDFHGKPTPEAVGQKYDSLLGLDSKGVRSAKGDIGTEPSINFHKDVDRITIFPPNPMEYNSHKMKISASGDLSYGSQVGSSTWSRNLQAKTHFLNSAGNLPEPNERRYSSLYLPQYSDNHDYQPATIHGYQIASYLKEIGATRNPFSSNVAPESPRVTKSSLKVPPGFGDSVPYSDRQTGLNSLAPSSLQSPTASRVSRMQVEGNYFNPSLVEPIGNADTSAYEKKYHSSPDISALIAASRNYYLNESKLGGPIGSRPSVSRMMTSQQHQYLNPISRTAVSSPFNEFYPPNLQRDALPPQSNLSSGSKSLWSMQPYEQFFGTPTREYNLGGRTVPDKPGSASQEVFPCAEVERRLLQSLRSCILKLLKLENSDWLFRLNDGCDEELIYQVATTEKNMCKVVEMNHLDSSELRHLSPERKLNSVQRNEEADISCTLSLPNCGDGCIWRTSLLVSFGVWCIHRILDLSLVESRPELWGKYTYVLNRLQGILDLAFSKPRSTLNTCSCLDVPLEVAEPSDSLMLSKMISGSFTTAAMILDIIKEVEISVSGRKGRTGTAAGDVAFPKGKENLASVLKRYKRRLSNKSAGAQEVSLPRKIHTAPVL</sequence>
<evidence type="ECO:0000256" key="7">
    <source>
        <dbReference type="SAM" id="Phobius"/>
    </source>
</evidence>
<keyword evidence="9" id="KW-1185">Reference proteome</keyword>
<feature type="compositionally biased region" description="Polar residues" evidence="6">
    <location>
        <begin position="1130"/>
        <end position="1144"/>
    </location>
</feature>
<feature type="transmembrane region" description="Helical" evidence="7">
    <location>
        <begin position="371"/>
        <end position="398"/>
    </location>
</feature>
<feature type="transmembrane region" description="Helical" evidence="7">
    <location>
        <begin position="672"/>
        <end position="693"/>
    </location>
</feature>
<dbReference type="EMBL" id="JACMSC010000015">
    <property type="protein sequence ID" value="KAG6485999.1"/>
    <property type="molecule type" value="Genomic_DNA"/>
</dbReference>
<dbReference type="Proteomes" id="UP000734854">
    <property type="component" value="Unassembled WGS sequence"/>
</dbReference>
<dbReference type="GO" id="GO:0015086">
    <property type="term" value="F:cadmium ion transmembrane transporter activity"/>
    <property type="evidence" value="ECO:0007669"/>
    <property type="project" value="TreeGrafter"/>
</dbReference>
<feature type="transmembrane region" description="Helical" evidence="7">
    <location>
        <begin position="127"/>
        <end position="149"/>
    </location>
</feature>
<keyword evidence="3 7" id="KW-0812">Transmembrane</keyword>
<comment type="subcellular location">
    <subcellularLocation>
        <location evidence="1">Membrane</location>
        <topology evidence="1">Multi-pass membrane protein</topology>
    </subcellularLocation>
</comment>
<dbReference type="GO" id="GO:0034755">
    <property type="term" value="P:iron ion transmembrane transport"/>
    <property type="evidence" value="ECO:0007669"/>
    <property type="project" value="TreeGrafter"/>
</dbReference>